<keyword evidence="6 15" id="KW-0732">Signal</keyword>
<keyword evidence="3" id="KW-0399">Innate immunity</keyword>
<evidence type="ECO:0000256" key="9">
    <source>
        <dbReference type="ARBA" id="ARBA00022989"/>
    </source>
</evidence>
<evidence type="ECO:0000256" key="15">
    <source>
        <dbReference type="SAM" id="SignalP"/>
    </source>
</evidence>
<proteinExistence type="inferred from homology"/>
<dbReference type="AlphaFoldDB" id="A0A8C5N0U1"/>
<keyword evidence="5 14" id="KW-0812">Transmembrane</keyword>
<comment type="similarity">
    <text evidence="2">Belongs to the Toll-like receptor family.</text>
</comment>
<keyword evidence="13" id="KW-0395">Inflammatory response</keyword>
<keyword evidence="12" id="KW-0325">Glycoprotein</keyword>
<dbReference type="SMART" id="SM00255">
    <property type="entry name" value="TIR"/>
    <property type="match status" value="1"/>
</dbReference>
<dbReference type="PANTHER" id="PTHR24365:SF545">
    <property type="entry name" value="TOLL-LIKE RECEPTOR 12"/>
    <property type="match status" value="1"/>
</dbReference>
<evidence type="ECO:0000256" key="5">
    <source>
        <dbReference type="ARBA" id="ARBA00022692"/>
    </source>
</evidence>
<keyword evidence="9 14" id="KW-1133">Transmembrane helix</keyword>
<dbReference type="Gene3D" id="3.40.50.10140">
    <property type="entry name" value="Toll/interleukin-1 receptor homology (TIR) domain"/>
    <property type="match status" value="1"/>
</dbReference>
<feature type="signal peptide" evidence="15">
    <location>
        <begin position="1"/>
        <end position="23"/>
    </location>
</feature>
<dbReference type="SUPFAM" id="SSF52200">
    <property type="entry name" value="Toll/Interleukin receptor TIR domain"/>
    <property type="match status" value="1"/>
</dbReference>
<protein>
    <recommendedName>
        <fullName evidence="16">TIR domain-containing protein</fullName>
    </recommendedName>
</protein>
<keyword evidence="8" id="KW-0391">Immunity</keyword>
<dbReference type="GO" id="GO:0038023">
    <property type="term" value="F:signaling receptor activity"/>
    <property type="evidence" value="ECO:0007669"/>
    <property type="project" value="TreeGrafter"/>
</dbReference>
<evidence type="ECO:0000313" key="18">
    <source>
        <dbReference type="Proteomes" id="UP000694569"/>
    </source>
</evidence>
<dbReference type="Gene3D" id="3.80.10.10">
    <property type="entry name" value="Ribonuclease Inhibitor"/>
    <property type="match status" value="4"/>
</dbReference>
<keyword evidence="4" id="KW-0433">Leucine-rich repeat</keyword>
<sequence length="952" mass="110687">MNIRSLLFSWIIFIFHLSSFCHCILRRKCQVLEPKYFEPYMQVEFDECGDFDFLNATVAVNCNRVENFNDSLAEVPVDTDWLCLKNFMGAKIDADTFTRLTNLQYLYITGNFELLPGVFAGLSQLSTLWIESEKVSDTIIFYYDTFDGLRNLRELKLINIHISVLDTSVFNHLLCLEHLILEGNKIRFLSTVTKSLGNIQTLRKLAIINNDISILREEDCLRSENPAINGPFVNFNVSILELSSNILQIIENNSLCNFPHLSVFIAHKTGINITQLFQSGIKAIETLSVTYADFVKLCEYSSNFKIKDLSVRNNQICEIITGRGTCKNLEKIDLSNNLLQNVNFKQMKRLKHLIYLDASSNKIRQLNICPKPNTNGFVMKLEHLNLSYNSLTFLAEGQFNCLENLQVLSLENNKISIIEDSAFFGSFLLQVLNLQNNNIFEITDLTFYGLFILRSLNLNENVLTSITYAGLAKLNQIEEIKLTLKDYLDGLWMLQYISNTVKHISIKMGDNLIQLVSEQFNMLNELETLEIESKDIHVDSCEEFVFSGIKEMYFRNNMYFVCFDSLDQALGKFTNLEKLYYDANSLAYDSTLTINSSLQYLTKLKFLRIENTAMIIGRYPMDLSTMFNGLSDLKMLHLKNAGLDHFDSPALFTDLRSLEFLLVENANVQGLTEYALKSMPNLKYVYFHETVFPCSCRFNGLMSWLKYDTQVSIVNFSEQDCLLDSANVNMIDFLLKNCQDDIDFKIFIATFPSILLFMIVSLFHESIWWNILYLYYKIKCWLTYRLRGGDNNPYQFDVFVSYNTCDEQWVVDQLLLNLEHKGPPFFRVCIHNRDFEIGKAIVENIVDSIYKSRWTICIITRSYLQSHWCSLEMRMAIYRLIAESKDSLILIFLDKITREELKYYHRLSKLMDTKTYLEWPEDNNGQELFWVRLRKVIGGHLEIQQPNCCNEE</sequence>
<evidence type="ECO:0000256" key="12">
    <source>
        <dbReference type="ARBA" id="ARBA00023180"/>
    </source>
</evidence>
<evidence type="ECO:0000256" key="1">
    <source>
        <dbReference type="ARBA" id="ARBA00004479"/>
    </source>
</evidence>
<dbReference type="SUPFAM" id="SSF52058">
    <property type="entry name" value="L domain-like"/>
    <property type="match status" value="2"/>
</dbReference>
<dbReference type="GeneTree" id="ENSGT00940000166466"/>
<evidence type="ECO:0000256" key="4">
    <source>
        <dbReference type="ARBA" id="ARBA00022614"/>
    </source>
</evidence>
<dbReference type="OrthoDB" id="1081807at2759"/>
<evidence type="ECO:0000256" key="2">
    <source>
        <dbReference type="ARBA" id="ARBA00009634"/>
    </source>
</evidence>
<evidence type="ECO:0000256" key="3">
    <source>
        <dbReference type="ARBA" id="ARBA00022588"/>
    </source>
</evidence>
<dbReference type="PANTHER" id="PTHR24365">
    <property type="entry name" value="TOLL-LIKE RECEPTOR"/>
    <property type="match status" value="1"/>
</dbReference>
<dbReference type="GO" id="GO:0002224">
    <property type="term" value="P:toll-like receptor signaling pathway"/>
    <property type="evidence" value="ECO:0007669"/>
    <property type="project" value="TreeGrafter"/>
</dbReference>
<evidence type="ECO:0000256" key="8">
    <source>
        <dbReference type="ARBA" id="ARBA00022859"/>
    </source>
</evidence>
<dbReference type="GO" id="GO:0045087">
    <property type="term" value="P:innate immune response"/>
    <property type="evidence" value="ECO:0007669"/>
    <property type="project" value="UniProtKB-KW"/>
</dbReference>
<keyword evidence="18" id="KW-1185">Reference proteome</keyword>
<dbReference type="PROSITE" id="PS50104">
    <property type="entry name" value="TIR"/>
    <property type="match status" value="1"/>
</dbReference>
<accession>A0A8C5N0U1</accession>
<dbReference type="Proteomes" id="UP000694569">
    <property type="component" value="Unplaced"/>
</dbReference>
<reference evidence="17" key="2">
    <citation type="submission" date="2025-09" db="UniProtKB">
        <authorList>
            <consortium name="Ensembl"/>
        </authorList>
    </citation>
    <scope>IDENTIFICATION</scope>
</reference>
<evidence type="ECO:0000256" key="13">
    <source>
        <dbReference type="ARBA" id="ARBA00023198"/>
    </source>
</evidence>
<dbReference type="Ensembl" id="ENSLLET00000021382.1">
    <property type="protein sequence ID" value="ENSLLEP00000020575.1"/>
    <property type="gene ID" value="ENSLLEG00000013052.1"/>
</dbReference>
<dbReference type="InterPro" id="IPR003591">
    <property type="entry name" value="Leu-rich_rpt_typical-subtyp"/>
</dbReference>
<comment type="subcellular location">
    <subcellularLocation>
        <location evidence="1">Membrane</location>
        <topology evidence="1">Single-pass type I membrane protein</topology>
    </subcellularLocation>
</comment>
<keyword evidence="10 14" id="KW-0472">Membrane</keyword>
<reference evidence="17" key="1">
    <citation type="submission" date="2025-08" db="UniProtKB">
        <authorList>
            <consortium name="Ensembl"/>
        </authorList>
    </citation>
    <scope>IDENTIFICATION</scope>
</reference>
<evidence type="ECO:0000256" key="11">
    <source>
        <dbReference type="ARBA" id="ARBA00023170"/>
    </source>
</evidence>
<dbReference type="PROSITE" id="PS51450">
    <property type="entry name" value="LRR"/>
    <property type="match status" value="3"/>
</dbReference>
<dbReference type="GO" id="GO:0006954">
    <property type="term" value="P:inflammatory response"/>
    <property type="evidence" value="ECO:0007669"/>
    <property type="project" value="UniProtKB-KW"/>
</dbReference>
<evidence type="ECO:0000313" key="17">
    <source>
        <dbReference type="Ensembl" id="ENSLLEP00000020575.1"/>
    </source>
</evidence>
<dbReference type="InterPro" id="IPR035897">
    <property type="entry name" value="Toll_tir_struct_dom_sf"/>
</dbReference>
<dbReference type="FunFam" id="3.40.50.10140:FF:000001">
    <property type="entry name" value="Toll-like receptor 2"/>
    <property type="match status" value="1"/>
</dbReference>
<dbReference type="SMART" id="SM00365">
    <property type="entry name" value="LRR_SD22"/>
    <property type="match status" value="5"/>
</dbReference>
<dbReference type="GO" id="GO:0005886">
    <property type="term" value="C:plasma membrane"/>
    <property type="evidence" value="ECO:0007669"/>
    <property type="project" value="TreeGrafter"/>
</dbReference>
<feature type="domain" description="TIR" evidence="16">
    <location>
        <begin position="794"/>
        <end position="937"/>
    </location>
</feature>
<dbReference type="SMART" id="SM00369">
    <property type="entry name" value="LRR_TYP"/>
    <property type="match status" value="10"/>
</dbReference>
<dbReference type="InterPro" id="IPR001611">
    <property type="entry name" value="Leu-rich_rpt"/>
</dbReference>
<feature type="transmembrane region" description="Helical" evidence="14">
    <location>
        <begin position="754"/>
        <end position="776"/>
    </location>
</feature>
<evidence type="ECO:0000259" key="16">
    <source>
        <dbReference type="PROSITE" id="PS50104"/>
    </source>
</evidence>
<evidence type="ECO:0000256" key="14">
    <source>
        <dbReference type="SAM" id="Phobius"/>
    </source>
</evidence>
<dbReference type="Pfam" id="PF01582">
    <property type="entry name" value="TIR"/>
    <property type="match status" value="1"/>
</dbReference>
<evidence type="ECO:0000256" key="6">
    <source>
        <dbReference type="ARBA" id="ARBA00022729"/>
    </source>
</evidence>
<keyword evidence="11" id="KW-0675">Receptor</keyword>
<dbReference type="Pfam" id="PF13855">
    <property type="entry name" value="LRR_8"/>
    <property type="match status" value="1"/>
</dbReference>
<name>A0A8C5N0U1_9ANUR</name>
<evidence type="ECO:0000256" key="10">
    <source>
        <dbReference type="ARBA" id="ARBA00023136"/>
    </source>
</evidence>
<keyword evidence="7" id="KW-0677">Repeat</keyword>
<evidence type="ECO:0000256" key="7">
    <source>
        <dbReference type="ARBA" id="ARBA00022737"/>
    </source>
</evidence>
<dbReference type="InterPro" id="IPR000157">
    <property type="entry name" value="TIR_dom"/>
</dbReference>
<feature type="chain" id="PRO_5034179351" description="TIR domain-containing protein" evidence="15">
    <location>
        <begin position="24"/>
        <end position="952"/>
    </location>
</feature>
<organism evidence="17 18">
    <name type="scientific">Leptobrachium leishanense</name>
    <name type="common">Leishan spiny toad</name>
    <dbReference type="NCBI Taxonomy" id="445787"/>
    <lineage>
        <taxon>Eukaryota</taxon>
        <taxon>Metazoa</taxon>
        <taxon>Chordata</taxon>
        <taxon>Craniata</taxon>
        <taxon>Vertebrata</taxon>
        <taxon>Euteleostomi</taxon>
        <taxon>Amphibia</taxon>
        <taxon>Batrachia</taxon>
        <taxon>Anura</taxon>
        <taxon>Pelobatoidea</taxon>
        <taxon>Megophryidae</taxon>
        <taxon>Leptobrachium</taxon>
    </lineage>
</organism>
<dbReference type="InterPro" id="IPR032675">
    <property type="entry name" value="LRR_dom_sf"/>
</dbReference>
<dbReference type="PRINTS" id="PR01537">
    <property type="entry name" value="INTRLKN1R1F"/>
</dbReference>